<dbReference type="EMBL" id="QXGF01002667">
    <property type="protein sequence ID" value="KAE8923836.1"/>
    <property type="molecule type" value="Genomic_DNA"/>
</dbReference>
<dbReference type="Proteomes" id="UP000440367">
    <property type="component" value="Unassembled WGS sequence"/>
</dbReference>
<evidence type="ECO:0000313" key="19">
    <source>
        <dbReference type="Proteomes" id="UP000476176"/>
    </source>
</evidence>
<evidence type="ECO:0000313" key="20">
    <source>
        <dbReference type="Proteomes" id="UP000486351"/>
    </source>
</evidence>
<dbReference type="EMBL" id="QXGE01002622">
    <property type="protein sequence ID" value="KAE9280419.1"/>
    <property type="molecule type" value="Genomic_DNA"/>
</dbReference>
<evidence type="ECO:0000313" key="9">
    <source>
        <dbReference type="EMBL" id="KAE9229243.1"/>
    </source>
</evidence>
<evidence type="ECO:0000313" key="8">
    <source>
        <dbReference type="EMBL" id="KAE9183063.1"/>
    </source>
</evidence>
<dbReference type="Proteomes" id="UP000486351">
    <property type="component" value="Unassembled WGS sequence"/>
</dbReference>
<accession>A0A6A3Z458</accession>
<reference evidence="12 13" key="1">
    <citation type="submission" date="2018-08" db="EMBL/GenBank/DDBJ databases">
        <title>Genomic investigation of the strawberry pathogen Phytophthora fragariae indicates pathogenicity is determined by transcriptional variation in three key races.</title>
        <authorList>
            <person name="Adams T.M."/>
            <person name="Armitage A.D."/>
            <person name="Sobczyk M.K."/>
            <person name="Bates H.J."/>
            <person name="Dunwell J.M."/>
            <person name="Nellist C.F."/>
            <person name="Harrison R.J."/>
        </authorList>
    </citation>
    <scope>NUCLEOTIDE SEQUENCE [LARGE SCALE GENOMIC DNA]</scope>
    <source>
        <strain evidence="10 14">A4</strain>
        <strain evidence="9 15">BC-1</strain>
        <strain evidence="8 19">BC-23</strain>
        <strain evidence="7 13">NOV-27</strain>
        <strain evidence="6 16">NOV-5</strain>
        <strain evidence="5 17">NOV-71</strain>
        <strain evidence="11 20">NOV-77</strain>
        <strain evidence="2 12">NOV-9</strain>
        <strain evidence="4 21">ONT-3</strain>
        <strain evidence="3 18">SCRP245</strain>
    </source>
</reference>
<proteinExistence type="predicted"/>
<evidence type="ECO:0000313" key="16">
    <source>
        <dbReference type="Proteomes" id="UP000440732"/>
    </source>
</evidence>
<dbReference type="Proteomes" id="UP000476176">
    <property type="component" value="Unassembled WGS sequence"/>
</dbReference>
<evidence type="ECO:0000313" key="2">
    <source>
        <dbReference type="EMBL" id="KAE8923836.1"/>
    </source>
</evidence>
<evidence type="ECO:0000313" key="10">
    <source>
        <dbReference type="EMBL" id="KAE9280419.1"/>
    </source>
</evidence>
<organism evidence="9 15">
    <name type="scientific">Phytophthora fragariae</name>
    <dbReference type="NCBI Taxonomy" id="53985"/>
    <lineage>
        <taxon>Eukaryota</taxon>
        <taxon>Sar</taxon>
        <taxon>Stramenopiles</taxon>
        <taxon>Oomycota</taxon>
        <taxon>Peronosporomycetes</taxon>
        <taxon>Peronosporales</taxon>
        <taxon>Peronosporaceae</taxon>
        <taxon>Phytophthora</taxon>
    </lineage>
</organism>
<evidence type="ECO:0000313" key="4">
    <source>
        <dbReference type="EMBL" id="KAE9074639.1"/>
    </source>
</evidence>
<dbReference type="Proteomes" id="UP000429523">
    <property type="component" value="Unassembled WGS sequence"/>
</dbReference>
<evidence type="ECO:0000313" key="3">
    <source>
        <dbReference type="EMBL" id="KAE8976489.1"/>
    </source>
</evidence>
<dbReference type="Proteomes" id="UP000437068">
    <property type="component" value="Unassembled WGS sequence"/>
</dbReference>
<dbReference type="Proteomes" id="UP000433483">
    <property type="component" value="Unassembled WGS sequence"/>
</dbReference>
<dbReference type="EMBL" id="QXFY01002296">
    <property type="protein sequence ID" value="KAE9299684.1"/>
    <property type="molecule type" value="Genomic_DNA"/>
</dbReference>
<dbReference type="AlphaFoldDB" id="A0A6A3Z458"/>
<dbReference type="EMBL" id="QXGB01002672">
    <property type="protein sequence ID" value="KAE9175935.1"/>
    <property type="molecule type" value="Genomic_DNA"/>
</dbReference>
<gene>
    <name evidence="10" type="ORF">PF001_g24244</name>
    <name evidence="9" type="ORF">PF002_g13357</name>
    <name evidence="8" type="ORF">PF004_g24060</name>
    <name evidence="7" type="ORF">PF005_g25186</name>
    <name evidence="6" type="ORF">PF006_g24363</name>
    <name evidence="5" type="ORF">PF007_g25219</name>
    <name evidence="11" type="ORF">PF008_g23190</name>
    <name evidence="2" type="ORF">PF009_g25921</name>
    <name evidence="4" type="ORF">PF010_g24604</name>
    <name evidence="3" type="ORF">PF011_g24034</name>
</gene>
<sequence length="42" mass="4471">MVAAEPQASDSPPSSGYHGRNHSQEMNGGGVRETKDKQTQLS</sequence>
<dbReference type="EMBL" id="QXGC01002679">
    <property type="protein sequence ID" value="KAE9183063.1"/>
    <property type="molecule type" value="Genomic_DNA"/>
</dbReference>
<dbReference type="Proteomes" id="UP000460718">
    <property type="component" value="Unassembled WGS sequence"/>
</dbReference>
<dbReference type="Proteomes" id="UP000488956">
    <property type="component" value="Unassembled WGS sequence"/>
</dbReference>
<feature type="region of interest" description="Disordered" evidence="1">
    <location>
        <begin position="1"/>
        <end position="42"/>
    </location>
</feature>
<dbReference type="OrthoDB" id="10278381at2759"/>
<evidence type="ECO:0000313" key="5">
    <source>
        <dbReference type="EMBL" id="KAE9074907.1"/>
    </source>
</evidence>
<evidence type="ECO:0000313" key="17">
    <source>
        <dbReference type="Proteomes" id="UP000441208"/>
    </source>
</evidence>
<evidence type="ECO:0000313" key="18">
    <source>
        <dbReference type="Proteomes" id="UP000460718"/>
    </source>
</evidence>
<dbReference type="EMBL" id="QXGD01000672">
    <property type="protein sequence ID" value="KAE9229243.1"/>
    <property type="molecule type" value="Genomic_DNA"/>
</dbReference>
<feature type="compositionally biased region" description="Basic and acidic residues" evidence="1">
    <location>
        <begin position="32"/>
        <end position="42"/>
    </location>
</feature>
<evidence type="ECO:0000313" key="13">
    <source>
        <dbReference type="Proteomes" id="UP000433483"/>
    </source>
</evidence>
<evidence type="ECO:0000313" key="15">
    <source>
        <dbReference type="Proteomes" id="UP000440367"/>
    </source>
</evidence>
<dbReference type="Proteomes" id="UP000440732">
    <property type="component" value="Unassembled WGS sequence"/>
</dbReference>
<dbReference type="EMBL" id="QXFW01002661">
    <property type="protein sequence ID" value="KAE8976489.1"/>
    <property type="molecule type" value="Genomic_DNA"/>
</dbReference>
<evidence type="ECO:0000313" key="14">
    <source>
        <dbReference type="Proteomes" id="UP000437068"/>
    </source>
</evidence>
<dbReference type="EMBL" id="QXFX01002679">
    <property type="protein sequence ID" value="KAE9074639.1"/>
    <property type="molecule type" value="Genomic_DNA"/>
</dbReference>
<evidence type="ECO:0000313" key="12">
    <source>
        <dbReference type="Proteomes" id="UP000429523"/>
    </source>
</evidence>
<keyword evidence="13" id="KW-1185">Reference proteome</keyword>
<evidence type="ECO:0000313" key="6">
    <source>
        <dbReference type="EMBL" id="KAE9093791.1"/>
    </source>
</evidence>
<protein>
    <submittedName>
        <fullName evidence="9">Uncharacterized protein</fullName>
    </submittedName>
</protein>
<evidence type="ECO:0000313" key="21">
    <source>
        <dbReference type="Proteomes" id="UP000488956"/>
    </source>
</evidence>
<comment type="caution">
    <text evidence="9">The sequence shown here is derived from an EMBL/GenBank/DDBJ whole genome shotgun (WGS) entry which is preliminary data.</text>
</comment>
<dbReference type="Proteomes" id="UP000441208">
    <property type="component" value="Unassembled WGS sequence"/>
</dbReference>
<evidence type="ECO:0000256" key="1">
    <source>
        <dbReference type="SAM" id="MobiDB-lite"/>
    </source>
</evidence>
<dbReference type="EMBL" id="QXFZ01002665">
    <property type="protein sequence ID" value="KAE9074907.1"/>
    <property type="molecule type" value="Genomic_DNA"/>
</dbReference>
<evidence type="ECO:0000313" key="11">
    <source>
        <dbReference type="EMBL" id="KAE9299684.1"/>
    </source>
</evidence>
<name>A0A6A3Z458_9STRA</name>
<evidence type="ECO:0000313" key="7">
    <source>
        <dbReference type="EMBL" id="KAE9175935.1"/>
    </source>
</evidence>
<dbReference type="EMBL" id="QXGA01002667">
    <property type="protein sequence ID" value="KAE9093791.1"/>
    <property type="molecule type" value="Genomic_DNA"/>
</dbReference>